<evidence type="ECO:0000256" key="1">
    <source>
        <dbReference type="SAM" id="SignalP"/>
    </source>
</evidence>
<evidence type="ECO:0000313" key="2">
    <source>
        <dbReference type="EMBL" id="AKP64697.1"/>
    </source>
</evidence>
<reference evidence="2 3" key="1">
    <citation type="submission" date="2015-07" db="EMBL/GenBank/DDBJ databases">
        <title>Lactobacillus korensis/26-25/ whole genome sequencing.</title>
        <authorList>
            <person name="Kim M.K."/>
            <person name="Im W.-T."/>
            <person name="Srinivasan S."/>
            <person name="Lee J.-J."/>
        </authorList>
    </citation>
    <scope>NUCLEOTIDE SEQUENCE [LARGE SCALE GENOMIC DNA]</scope>
    <source>
        <strain evidence="2 3">26-25</strain>
    </source>
</reference>
<protein>
    <submittedName>
        <fullName evidence="2">Uncharacterized protein</fullName>
    </submittedName>
</protein>
<name>A0AAC8UVJ7_9LACO</name>
<proteinExistence type="predicted"/>
<dbReference type="AlphaFoldDB" id="A0AAC8UVJ7"/>
<dbReference type="KEGG" id="lko:ABN16_06600"/>
<accession>A0AAC8UVJ7</accession>
<evidence type="ECO:0000313" key="3">
    <source>
        <dbReference type="Proteomes" id="UP000036000"/>
    </source>
</evidence>
<dbReference type="EMBL" id="CP012033">
    <property type="protein sequence ID" value="AKP64697.1"/>
    <property type="molecule type" value="Genomic_DNA"/>
</dbReference>
<dbReference type="RefSeq" id="WP_048734101.1">
    <property type="nucleotide sequence ID" value="NZ_CP012033.1"/>
</dbReference>
<dbReference type="Proteomes" id="UP000036000">
    <property type="component" value="Chromosome"/>
</dbReference>
<feature type="signal peptide" evidence="1">
    <location>
        <begin position="1"/>
        <end position="24"/>
    </location>
</feature>
<sequence>MRIMVKETSLLLAGLMLCTLGVQTGSALSDAHADTVDSTTTVKDSSTTDSWAGMDFNHPVFNQDVSNQLTEGQVQQVQSILLSIRASIQNDPSDFVDPSYAKTMINNMDQRGKAGMTAKAAAKLLKAGLKKMGKKEYEKIAKSSGLELIGLNWKRINQAAELAAAFDGKIETVLQKVLMEVGLNKTAAGIASRTISFIFL</sequence>
<organism evidence="2 3">
    <name type="scientific">Levilactobacillus koreensis</name>
    <dbReference type="NCBI Taxonomy" id="637971"/>
    <lineage>
        <taxon>Bacteria</taxon>
        <taxon>Bacillati</taxon>
        <taxon>Bacillota</taxon>
        <taxon>Bacilli</taxon>
        <taxon>Lactobacillales</taxon>
        <taxon>Lactobacillaceae</taxon>
        <taxon>Levilactobacillus</taxon>
    </lineage>
</organism>
<keyword evidence="1" id="KW-0732">Signal</keyword>
<gene>
    <name evidence="2" type="ORF">ABN16_06600</name>
</gene>
<keyword evidence="3" id="KW-1185">Reference proteome</keyword>
<feature type="chain" id="PRO_5042071138" evidence="1">
    <location>
        <begin position="25"/>
        <end position="200"/>
    </location>
</feature>